<dbReference type="InterPro" id="IPR042047">
    <property type="entry name" value="SleB_dom1"/>
</dbReference>
<reference evidence="12" key="1">
    <citation type="submission" date="2020-10" db="EMBL/GenBank/DDBJ databases">
        <authorList>
            <person name="Gilroy R."/>
        </authorList>
    </citation>
    <scope>NUCLEOTIDE SEQUENCE</scope>
    <source>
        <strain evidence="12">CHK195-15760</strain>
    </source>
</reference>
<dbReference type="Gene3D" id="1.10.101.10">
    <property type="entry name" value="PGBD-like superfamily/PGBD"/>
    <property type="match status" value="1"/>
</dbReference>
<dbReference type="Gene3D" id="1.10.10.2520">
    <property type="entry name" value="Cell wall hydrolase SleB, domain 1"/>
    <property type="match status" value="1"/>
</dbReference>
<organism evidence="12 13">
    <name type="scientific">Candidatus Merdicola faecigallinarum</name>
    <dbReference type="NCBI Taxonomy" id="2840862"/>
    <lineage>
        <taxon>Bacteria</taxon>
        <taxon>Bacillati</taxon>
        <taxon>Bacillota</taxon>
        <taxon>Clostridia</taxon>
        <taxon>Candidatus Merdicola</taxon>
    </lineage>
</organism>
<dbReference type="Proteomes" id="UP000824093">
    <property type="component" value="Unassembled WGS sequence"/>
</dbReference>
<name>A0A9D1S969_9FIRM</name>
<dbReference type="Pfam" id="PF01471">
    <property type="entry name" value="PG_binding_1"/>
    <property type="match status" value="1"/>
</dbReference>
<dbReference type="InterPro" id="IPR011105">
    <property type="entry name" value="Cell_wall_hydrolase_SleB"/>
</dbReference>
<dbReference type="GO" id="GO:0016787">
    <property type="term" value="F:hydrolase activity"/>
    <property type="evidence" value="ECO:0007669"/>
    <property type="project" value="UniProtKB-KW"/>
</dbReference>
<keyword evidence="6" id="KW-0749">Sporulation</keyword>
<dbReference type="InterPro" id="IPR014224">
    <property type="entry name" value="Spore_cortex_SleB"/>
</dbReference>
<evidence type="ECO:0000256" key="8">
    <source>
        <dbReference type="NCBIfam" id="TIGR02869"/>
    </source>
</evidence>
<evidence type="ECO:0000256" key="5">
    <source>
        <dbReference type="ARBA" id="ARBA00022801"/>
    </source>
</evidence>
<dbReference type="GO" id="GO:0009847">
    <property type="term" value="P:spore germination"/>
    <property type="evidence" value="ECO:0007669"/>
    <property type="project" value="UniProtKB-UniRule"/>
</dbReference>
<evidence type="ECO:0000313" key="13">
    <source>
        <dbReference type="Proteomes" id="UP000824093"/>
    </source>
</evidence>
<keyword evidence="9" id="KW-1133">Transmembrane helix</keyword>
<feature type="domain" description="Peptidoglycan binding-like" evidence="10">
    <location>
        <begin position="60"/>
        <end position="116"/>
    </location>
</feature>
<gene>
    <name evidence="12" type="primary">sleB</name>
    <name evidence="12" type="ORF">IAB70_00245</name>
</gene>
<evidence type="ECO:0000256" key="3">
    <source>
        <dbReference type="ARBA" id="ARBA00022544"/>
    </source>
</evidence>
<evidence type="ECO:0000256" key="2">
    <source>
        <dbReference type="ARBA" id="ARBA00018364"/>
    </source>
</evidence>
<keyword evidence="9" id="KW-0812">Transmembrane</keyword>
<dbReference type="Pfam" id="PF07486">
    <property type="entry name" value="Hydrolase_2"/>
    <property type="match status" value="1"/>
</dbReference>
<keyword evidence="5" id="KW-0378">Hydrolase</keyword>
<dbReference type="InterPro" id="IPR002477">
    <property type="entry name" value="Peptidoglycan-bd-like"/>
</dbReference>
<dbReference type="GO" id="GO:0071555">
    <property type="term" value="P:cell wall organization"/>
    <property type="evidence" value="ECO:0007669"/>
    <property type="project" value="UniProtKB-KW"/>
</dbReference>
<accession>A0A9D1S969</accession>
<dbReference type="NCBIfam" id="TIGR02869">
    <property type="entry name" value="spore_SleB"/>
    <property type="match status" value="1"/>
</dbReference>
<protein>
    <recommendedName>
        <fullName evidence="2 8">Spore cortex-lytic enzyme</fullName>
    </recommendedName>
</protein>
<evidence type="ECO:0000256" key="6">
    <source>
        <dbReference type="ARBA" id="ARBA00022969"/>
    </source>
</evidence>
<evidence type="ECO:0000256" key="7">
    <source>
        <dbReference type="ARBA" id="ARBA00023316"/>
    </source>
</evidence>
<dbReference type="SUPFAM" id="SSF47090">
    <property type="entry name" value="PGBD-like"/>
    <property type="match status" value="1"/>
</dbReference>
<evidence type="ECO:0000256" key="1">
    <source>
        <dbReference type="ARBA" id="ARBA00007010"/>
    </source>
</evidence>
<comment type="caution">
    <text evidence="12">The sequence shown here is derived from an EMBL/GenBank/DDBJ whole genome shotgun (WGS) entry which is preliminary data.</text>
</comment>
<evidence type="ECO:0000256" key="9">
    <source>
        <dbReference type="SAM" id="Phobius"/>
    </source>
</evidence>
<dbReference type="Gene3D" id="6.20.240.60">
    <property type="match status" value="1"/>
</dbReference>
<evidence type="ECO:0000313" key="12">
    <source>
        <dbReference type="EMBL" id="HIU51053.1"/>
    </source>
</evidence>
<keyword evidence="3" id="KW-0309">Germination</keyword>
<dbReference type="InterPro" id="IPR036366">
    <property type="entry name" value="PGBDSf"/>
</dbReference>
<dbReference type="GO" id="GO:0030435">
    <property type="term" value="P:sporulation resulting in formation of a cellular spore"/>
    <property type="evidence" value="ECO:0007669"/>
    <property type="project" value="UniProtKB-KW"/>
</dbReference>
<feature type="domain" description="Cell wall hydrolase SleB" evidence="11">
    <location>
        <begin position="148"/>
        <end position="246"/>
    </location>
</feature>
<sequence length="247" mass="26995">MAKIRKVASPNVQIASKSHRLKKVKISIVAVFCLLIIAFLYFQIFFRNNEVEALSKYGSRGSEVTQIQTKLKRWGYYKGNIDGIYGSQTVEAVKYFQRKNGLTVDGIAGKNTLAAMGIFNSSSSSGSSSSNSSDLNLLARLIYGEARGEPYTGQVAVGAVVLNRVKNSSFPNTIAGVIYQSGAFDVVADGQINLTPNSTAKKAAQDALNGWDPTYGAIYYFNPATATNKWIWSRPHTITIGNHRFCK</sequence>
<reference evidence="12" key="2">
    <citation type="journal article" date="2021" name="PeerJ">
        <title>Extensive microbial diversity within the chicken gut microbiome revealed by metagenomics and culture.</title>
        <authorList>
            <person name="Gilroy R."/>
            <person name="Ravi A."/>
            <person name="Getino M."/>
            <person name="Pursley I."/>
            <person name="Horton D.L."/>
            <person name="Alikhan N.F."/>
            <person name="Baker D."/>
            <person name="Gharbi K."/>
            <person name="Hall N."/>
            <person name="Watson M."/>
            <person name="Adriaenssens E.M."/>
            <person name="Foster-Nyarko E."/>
            <person name="Jarju S."/>
            <person name="Secka A."/>
            <person name="Antonio M."/>
            <person name="Oren A."/>
            <person name="Chaudhuri R.R."/>
            <person name="La Ragione R."/>
            <person name="Hildebrand F."/>
            <person name="Pallen M.J."/>
        </authorList>
    </citation>
    <scope>NUCLEOTIDE SEQUENCE</scope>
    <source>
        <strain evidence="12">CHK195-15760</strain>
    </source>
</reference>
<dbReference type="AlphaFoldDB" id="A0A9D1S969"/>
<feature type="transmembrane region" description="Helical" evidence="9">
    <location>
        <begin position="26"/>
        <end position="46"/>
    </location>
</feature>
<evidence type="ECO:0000259" key="11">
    <source>
        <dbReference type="Pfam" id="PF07486"/>
    </source>
</evidence>
<dbReference type="EMBL" id="DVNH01000003">
    <property type="protein sequence ID" value="HIU51053.1"/>
    <property type="molecule type" value="Genomic_DNA"/>
</dbReference>
<evidence type="ECO:0000259" key="10">
    <source>
        <dbReference type="Pfam" id="PF01471"/>
    </source>
</evidence>
<keyword evidence="7" id="KW-0961">Cell wall biogenesis/degradation</keyword>
<keyword evidence="4" id="KW-0732">Signal</keyword>
<dbReference type="InterPro" id="IPR036365">
    <property type="entry name" value="PGBD-like_sf"/>
</dbReference>
<proteinExistence type="inferred from homology"/>
<keyword evidence="9" id="KW-0472">Membrane</keyword>
<comment type="similarity">
    <text evidence="1">Belongs to the SleB family.</text>
</comment>
<evidence type="ECO:0000256" key="4">
    <source>
        <dbReference type="ARBA" id="ARBA00022729"/>
    </source>
</evidence>